<keyword evidence="2" id="KW-0732">Signal</keyword>
<feature type="domain" description="Pyrrolo-quinoline quinone repeat" evidence="3">
    <location>
        <begin position="323"/>
        <end position="434"/>
    </location>
</feature>
<evidence type="ECO:0000256" key="1">
    <source>
        <dbReference type="SAM" id="MobiDB-lite"/>
    </source>
</evidence>
<reference evidence="4" key="1">
    <citation type="submission" date="2022-10" db="EMBL/GenBank/DDBJ databases">
        <authorList>
            <person name="Chen Y."/>
            <person name="Dougan E. K."/>
            <person name="Chan C."/>
            <person name="Rhodes N."/>
            <person name="Thang M."/>
        </authorList>
    </citation>
    <scope>NUCLEOTIDE SEQUENCE</scope>
</reference>
<evidence type="ECO:0000313" key="4">
    <source>
        <dbReference type="EMBL" id="CAI3971603.1"/>
    </source>
</evidence>
<dbReference type="SUPFAM" id="SSF50998">
    <property type="entry name" value="Quinoprotein alcohol dehydrogenase-like"/>
    <property type="match status" value="1"/>
</dbReference>
<organism evidence="4">
    <name type="scientific">Cladocopium goreaui</name>
    <dbReference type="NCBI Taxonomy" id="2562237"/>
    <lineage>
        <taxon>Eukaryota</taxon>
        <taxon>Sar</taxon>
        <taxon>Alveolata</taxon>
        <taxon>Dinophyceae</taxon>
        <taxon>Suessiales</taxon>
        <taxon>Symbiodiniaceae</taxon>
        <taxon>Cladocopium</taxon>
    </lineage>
</organism>
<dbReference type="Gene3D" id="2.130.10.10">
    <property type="entry name" value="YVTN repeat-like/Quinoprotein amine dehydrogenase"/>
    <property type="match status" value="1"/>
</dbReference>
<protein>
    <recommendedName>
        <fullName evidence="3">Pyrrolo-quinoline quinone repeat domain-containing protein</fullName>
    </recommendedName>
</protein>
<comment type="caution">
    <text evidence="4">The sequence shown here is derived from an EMBL/GenBank/DDBJ whole genome shotgun (WGS) entry which is preliminary data.</text>
</comment>
<dbReference type="AlphaFoldDB" id="A0A9P1BFK9"/>
<keyword evidence="6" id="KW-1185">Reference proteome</keyword>
<feature type="chain" id="PRO_5043269400" description="Pyrrolo-quinoline quinone repeat domain-containing protein" evidence="2">
    <location>
        <begin position="20"/>
        <end position="1059"/>
    </location>
</feature>
<evidence type="ECO:0000313" key="5">
    <source>
        <dbReference type="EMBL" id="CAL4758915.1"/>
    </source>
</evidence>
<dbReference type="InterPro" id="IPR038607">
    <property type="entry name" value="PhoD-like_sf"/>
</dbReference>
<dbReference type="SUPFAM" id="SSF56300">
    <property type="entry name" value="Metallo-dependent phosphatases"/>
    <property type="match status" value="1"/>
</dbReference>
<dbReference type="PANTHER" id="PTHR34512">
    <property type="entry name" value="CELL SURFACE PROTEIN"/>
    <property type="match status" value="1"/>
</dbReference>
<name>A0A9P1BFK9_9DINO</name>
<evidence type="ECO:0000256" key="2">
    <source>
        <dbReference type="SAM" id="SignalP"/>
    </source>
</evidence>
<dbReference type="InterPro" id="IPR015943">
    <property type="entry name" value="WD40/YVTN_repeat-like_dom_sf"/>
</dbReference>
<dbReference type="InterPro" id="IPR029052">
    <property type="entry name" value="Metallo-depent_PP-like"/>
</dbReference>
<dbReference type="Gene3D" id="3.60.21.70">
    <property type="entry name" value="PhoD-like phosphatase"/>
    <property type="match status" value="1"/>
</dbReference>
<dbReference type="EMBL" id="CAMXCT030000001">
    <property type="protein sequence ID" value="CAL4758915.1"/>
    <property type="molecule type" value="Genomic_DNA"/>
</dbReference>
<feature type="compositionally biased region" description="Acidic residues" evidence="1">
    <location>
        <begin position="87"/>
        <end position="98"/>
    </location>
</feature>
<dbReference type="OrthoDB" id="10655974at2759"/>
<feature type="domain" description="Pyrrolo-quinoline quinone repeat" evidence="3">
    <location>
        <begin position="117"/>
        <end position="277"/>
    </location>
</feature>
<evidence type="ECO:0000259" key="3">
    <source>
        <dbReference type="Pfam" id="PF13360"/>
    </source>
</evidence>
<feature type="signal peptide" evidence="2">
    <location>
        <begin position="1"/>
        <end position="19"/>
    </location>
</feature>
<dbReference type="SMART" id="SM00564">
    <property type="entry name" value="PQQ"/>
    <property type="match status" value="3"/>
</dbReference>
<dbReference type="EMBL" id="CAMXCT020000001">
    <property type="protein sequence ID" value="CAL1124978.1"/>
    <property type="molecule type" value="Genomic_DNA"/>
</dbReference>
<accession>A0A9P1BFK9</accession>
<gene>
    <name evidence="4" type="ORF">C1SCF055_LOCUS193</name>
</gene>
<dbReference type="InterPro" id="IPR011047">
    <property type="entry name" value="Quinoprotein_ADH-like_sf"/>
</dbReference>
<feature type="region of interest" description="Disordered" evidence="1">
    <location>
        <begin position="87"/>
        <end position="107"/>
    </location>
</feature>
<dbReference type="EMBL" id="CAMXCT010000001">
    <property type="protein sequence ID" value="CAI3971603.1"/>
    <property type="molecule type" value="Genomic_DNA"/>
</dbReference>
<evidence type="ECO:0000313" key="6">
    <source>
        <dbReference type="Proteomes" id="UP001152797"/>
    </source>
</evidence>
<reference evidence="5 6" key="2">
    <citation type="submission" date="2024-05" db="EMBL/GenBank/DDBJ databases">
        <authorList>
            <person name="Chen Y."/>
            <person name="Shah S."/>
            <person name="Dougan E. K."/>
            <person name="Thang M."/>
            <person name="Chan C."/>
        </authorList>
    </citation>
    <scope>NUCLEOTIDE SEQUENCE [LARGE SCALE GENOMIC DNA]</scope>
</reference>
<dbReference type="Proteomes" id="UP001152797">
    <property type="component" value="Unassembled WGS sequence"/>
</dbReference>
<dbReference type="PANTHER" id="PTHR34512:SF30">
    <property type="entry name" value="OUTER MEMBRANE PROTEIN ASSEMBLY FACTOR BAMB"/>
    <property type="match status" value="1"/>
</dbReference>
<dbReference type="Pfam" id="PF13360">
    <property type="entry name" value="PQQ_2"/>
    <property type="match status" value="2"/>
</dbReference>
<sequence length="1059" mass="118911">MKWSIAVLAFALFPLPSLAQERSEAWMNNWPQWRGPEATGFAPNADPPIEWSQDENIKWKIEVPGDGDATPIVWGDRIFILTAIETDREEEAPPEEEAAAPGGNPFRVERPTHYHKFVVMCFNRETGELMWEKLAAELVPHEGHHRDHGFASASPVTDGEYVYASFGSRGIYCYTVDGELVWERDLGDMSVFRFFGEATSPVLYDNTLIVNWDHEGESFLYALDARTGETKWEVAREEHTSWATPLVVEHDGTTQIVVNGMGKARGYDFNTGEGLWECGGQVMAVIPCPVAHNGVVYCMSGYPGSAMYAIPLGSKGDISDSDEIAWSRDRDAPYCPSPLLYKDRLYFNKTNGGILTVLDAATGDPIIETVRMPGIRGLYASPVAAQGRIYFTSRDGTTLVIDDGPELNVLATNELDEPVNASPALVGKELFLRRDSPLFRRSVFFTLIFIVAVSLLPRLASAAPDWLNTDVPAEDAICFVLYTVQDNTLKMTAQLYPLADDVGRGVQLEVERDGAWKKIAETRVSEEPYGWPQEDVKRWTAHFRVESWDSTKNYRYRVVAADGAATLIGTVRKDPVDKREIVVAAFTGNSNRDRRLKPDIIKNIQAQDPDLLFFSGDQSYDHKLHYQAWLLFGREFGEITKDRPTVTIPDDHDIGQGNVWGDAGSKASSPAGDDGGYFYSPQYVNSVQDAQTWHLPDAYDPTPVQRGIGVYYTALKIGRVGFAIIEDRKFKTGPNGLVPEIGPRPDHVTDESFDRKSFDVPEARLLGQRQLDFLHAWGQDWTGVDMKVVLSQTVFANAAHRHGKYDYRLIADLDSNGWPQSGRDRALEEIRRCYGFMIGGDQHLATVIHHGVNEWRDSGVSFCVPSIVNFYNRWWDPKEPAQRPIEGAQEHLGDYLDGFHNKVTMLAYANPDETRVNKYGGEWGGRAAGYGLIRFDLDTRDITMECWPRGVDITVDEGEQYTGWPITINQLDNYGREASAWLPTIEVKGMKDPVVQVIDEGHDEVVYTLRINGDTFQPKVFRETDYTIVVGEAPDRLKTFEHVKATKEKSDEVIEVELP</sequence>
<dbReference type="InterPro" id="IPR002372">
    <property type="entry name" value="PQQ_rpt_dom"/>
</dbReference>
<proteinExistence type="predicted"/>
<dbReference type="InterPro" id="IPR018391">
    <property type="entry name" value="PQQ_b-propeller_rpt"/>
</dbReference>